<sequence>MSKYRYGSAMMSTPSGNLPEARPLYAERLRPRLADGGPLPADVLSRITVQG</sequence>
<protein>
    <submittedName>
        <fullName evidence="2">Uncharacterized protein</fullName>
    </submittedName>
</protein>
<evidence type="ECO:0000313" key="2">
    <source>
        <dbReference type="EMBL" id="MBF9129214.1"/>
    </source>
</evidence>
<comment type="caution">
    <text evidence="2">The sequence shown here is derived from an EMBL/GenBank/DDBJ whole genome shotgun (WGS) entry which is preliminary data.</text>
</comment>
<keyword evidence="3" id="KW-1185">Reference proteome</keyword>
<feature type="region of interest" description="Disordered" evidence="1">
    <location>
        <begin position="1"/>
        <end position="20"/>
    </location>
</feature>
<organism evidence="2 3">
    <name type="scientific">Plantactinospora alkalitolerans</name>
    <dbReference type="NCBI Taxonomy" id="2789879"/>
    <lineage>
        <taxon>Bacteria</taxon>
        <taxon>Bacillati</taxon>
        <taxon>Actinomycetota</taxon>
        <taxon>Actinomycetes</taxon>
        <taxon>Micromonosporales</taxon>
        <taxon>Micromonosporaceae</taxon>
        <taxon>Plantactinospora</taxon>
    </lineage>
</organism>
<gene>
    <name evidence="2" type="ORF">I0C86_09530</name>
</gene>
<proteinExistence type="predicted"/>
<name>A0ABS0GSN9_9ACTN</name>
<evidence type="ECO:0000256" key="1">
    <source>
        <dbReference type="SAM" id="MobiDB-lite"/>
    </source>
</evidence>
<dbReference type="Proteomes" id="UP000638560">
    <property type="component" value="Unassembled WGS sequence"/>
</dbReference>
<reference evidence="2 3" key="1">
    <citation type="submission" date="2020-11" db="EMBL/GenBank/DDBJ databases">
        <title>A novel isolate from a Black sea contaminated sediment with potential to produce alkanes: Plantactinospora alkalitolerans sp. nov.</title>
        <authorList>
            <person name="Carro L."/>
            <person name="Veyisoglu A."/>
            <person name="Guven K."/>
            <person name="Schumann P."/>
            <person name="Klenk H.-P."/>
            <person name="Sahin N."/>
        </authorList>
    </citation>
    <scope>NUCLEOTIDE SEQUENCE [LARGE SCALE GENOMIC DNA]</scope>
    <source>
        <strain evidence="2 3">S1510</strain>
    </source>
</reference>
<evidence type="ECO:0000313" key="3">
    <source>
        <dbReference type="Proteomes" id="UP000638560"/>
    </source>
</evidence>
<accession>A0ABS0GSN9</accession>
<dbReference type="EMBL" id="JADPUN010000109">
    <property type="protein sequence ID" value="MBF9129214.1"/>
    <property type="molecule type" value="Genomic_DNA"/>
</dbReference>